<keyword evidence="11" id="KW-1185">Reference proteome</keyword>
<gene>
    <name evidence="10" type="ORF">AB4875_03970</name>
</gene>
<dbReference type="Pfam" id="PF00512">
    <property type="entry name" value="HisKA"/>
    <property type="match status" value="1"/>
</dbReference>
<keyword evidence="3 6" id="KW-0597">Phosphoprotein</keyword>
<dbReference type="InterPro" id="IPR004358">
    <property type="entry name" value="Sig_transdc_His_kin-like_C"/>
</dbReference>
<reference evidence="10 11" key="1">
    <citation type="journal article" date="2011" name="Int. J. Syst. Evol. Microbiol.">
        <title>Zhongshania antarctica gen. nov., sp. nov. and Zhongshania guokunii sp. nov., gammaproteobacteria respectively isolated from coastal attached (fast) ice and surface seawater of the Antarctic.</title>
        <authorList>
            <person name="Li H.J."/>
            <person name="Zhang X.Y."/>
            <person name="Chen C.X."/>
            <person name="Zhang Y.J."/>
            <person name="Gao Z.M."/>
            <person name="Yu Y."/>
            <person name="Chen X.L."/>
            <person name="Chen B."/>
            <person name="Zhang Y.Z."/>
        </authorList>
    </citation>
    <scope>NUCLEOTIDE SEQUENCE [LARGE SCALE GENOMIC DNA]</scope>
    <source>
        <strain evidence="10 11">R06B22</strain>
    </source>
</reference>
<evidence type="ECO:0000256" key="1">
    <source>
        <dbReference type="ARBA" id="ARBA00000085"/>
    </source>
</evidence>
<evidence type="ECO:0000256" key="2">
    <source>
        <dbReference type="ARBA" id="ARBA00012438"/>
    </source>
</evidence>
<dbReference type="SUPFAM" id="SSF55874">
    <property type="entry name" value="ATPase domain of HSP90 chaperone/DNA topoisomerase II/histidine kinase"/>
    <property type="match status" value="1"/>
</dbReference>
<dbReference type="PRINTS" id="PR00344">
    <property type="entry name" value="BCTRLSENSOR"/>
</dbReference>
<evidence type="ECO:0000256" key="3">
    <source>
        <dbReference type="ARBA" id="ARBA00022553"/>
    </source>
</evidence>
<dbReference type="EC" id="2.7.13.3" evidence="2"/>
<evidence type="ECO:0000256" key="4">
    <source>
        <dbReference type="ARBA" id="ARBA00022679"/>
    </source>
</evidence>
<feature type="domain" description="Histidine kinase" evidence="8">
    <location>
        <begin position="675"/>
        <end position="892"/>
    </location>
</feature>
<evidence type="ECO:0000313" key="11">
    <source>
        <dbReference type="Proteomes" id="UP001557484"/>
    </source>
</evidence>
<evidence type="ECO:0000256" key="7">
    <source>
        <dbReference type="SAM" id="Phobius"/>
    </source>
</evidence>
<keyword evidence="4" id="KW-0808">Transferase</keyword>
<evidence type="ECO:0000256" key="6">
    <source>
        <dbReference type="PROSITE-ProRule" id="PRU00169"/>
    </source>
</evidence>
<feature type="transmembrane region" description="Helical" evidence="7">
    <location>
        <begin position="382"/>
        <end position="403"/>
    </location>
</feature>
<feature type="domain" description="Response regulatory" evidence="9">
    <location>
        <begin position="915"/>
        <end position="1031"/>
    </location>
</feature>
<feature type="transmembrane region" description="Helical" evidence="7">
    <location>
        <begin position="357"/>
        <end position="376"/>
    </location>
</feature>
<feature type="transmembrane region" description="Helical" evidence="7">
    <location>
        <begin position="542"/>
        <end position="559"/>
    </location>
</feature>
<dbReference type="SUPFAM" id="SSF47384">
    <property type="entry name" value="Homodimeric domain of signal transducing histidine kinase"/>
    <property type="match status" value="1"/>
</dbReference>
<evidence type="ECO:0000313" key="10">
    <source>
        <dbReference type="EMBL" id="MEX1664631.1"/>
    </source>
</evidence>
<dbReference type="InterPro" id="IPR003594">
    <property type="entry name" value="HATPase_dom"/>
</dbReference>
<feature type="transmembrane region" description="Helical" evidence="7">
    <location>
        <begin position="151"/>
        <end position="172"/>
    </location>
</feature>
<organism evidence="10 11">
    <name type="scientific">Zhongshania arctica</name>
    <dbReference type="NCBI Taxonomy" id="3238302"/>
    <lineage>
        <taxon>Bacteria</taxon>
        <taxon>Pseudomonadati</taxon>
        <taxon>Pseudomonadota</taxon>
        <taxon>Gammaproteobacteria</taxon>
        <taxon>Cellvibrionales</taxon>
        <taxon>Spongiibacteraceae</taxon>
        <taxon>Zhongshania</taxon>
    </lineage>
</organism>
<feature type="transmembrane region" description="Helical" evidence="7">
    <location>
        <begin position="424"/>
        <end position="442"/>
    </location>
</feature>
<evidence type="ECO:0000256" key="5">
    <source>
        <dbReference type="ARBA" id="ARBA00022777"/>
    </source>
</evidence>
<dbReference type="CDD" id="cd16922">
    <property type="entry name" value="HATPase_EvgS-ArcB-TorS-like"/>
    <property type="match status" value="1"/>
</dbReference>
<dbReference type="Proteomes" id="UP001557484">
    <property type="component" value="Unassembled WGS sequence"/>
</dbReference>
<sequence length="1122" mass="123680">MNPQQRVFRVRRKYNRWVANETLEDYALRFTAKSARRWTVARVSNTALGAISFLALEAIGGAITLSYGFSNTVAAVVAVTIIIFLTGLPICYHAARRGVDIDLLTRGAGFGYIGSTITSLIYASFTFIFFALEAAIMALALELTLDIPLRYGYLISAVVVIPLVTHGITFISRFQLWTQPLWVILQLLPLVCIVVQSDDAFDNWIDFTAPDSDPNLNLLAFGAASAVIFSLIAQIGEQVDFLRFLPHQEKPDRRWWLALIAAGPGWIVSGSIKILIGSFLAVLALSHGIPFSEASDPNRMYLVAFSYLTNSPQLTLFLVGTFVILSQLKINVTNAYAGSIAWSNFFSRLTHNHPGRVVWLVFNVTIALLLMELGIYRVLEEILTAYSIIALAWVGSLVADLVINRPLGLRPATMEFKRAHLYDINPVGVGSMLIASILGFLAHFGQLGETAQALASYIALGSTFIFAPLICWLSKGKFYIAREPLLASSHASLRCCLCYHQFEGEDMSHCPAYSGPICSLCCSLDSRCHDMCKTNSRMAEQLTSALSFILPLTWIRSLNTRTGHFIGLFTLISFMIASVLALVYVQITIDEGMERSLAASALSNVFFILLIVSGILAWMFALVHDSRRVAQEESQRQTELLMTEIEAHKQTDMQLQQAKEIAESANQAKTRYLTGISHELRSPLNAILGYAQLLEKDPSIPASRLDALKVIRRSSEHLADLIEGLLDISRIEAGRLELSTSDVNIGNLLDQIISMFQVQAQAKGIGFSYDRLTPLPETVKTDEKRLRQILINLISNAIKYTPEGRVNFTVSYRNQVAEFIINDTGIGIAADDIERVFQPFERVRKPGSPHTTGTGLGLTITRLLTDIMGGDIAIHSEVGVGSEVKLSLMLSSTDRLAVSSPLERKIIGYKGGEKTLFVVDDEPTHRSLLNDFLKPLGFNVISAPDGNTCLDMLRYCDPQPHIFLLDISMPGMSGWELAATIRERIHNATIIMISANAAEVTPESSDVPPHDAYLFKPIRLSQLLNYLAKHAAIVWQYESEEHRVASISAATTPVNLGVPLSDENRRELIQLAKIGYAKGIKHCLDKISEEGNADPATVSTLQELTAGFQFGALINALDDTSS</sequence>
<dbReference type="CDD" id="cd17574">
    <property type="entry name" value="REC_OmpR"/>
    <property type="match status" value="1"/>
</dbReference>
<dbReference type="PROSITE" id="PS50110">
    <property type="entry name" value="RESPONSE_REGULATORY"/>
    <property type="match status" value="1"/>
</dbReference>
<dbReference type="InterPro" id="IPR005467">
    <property type="entry name" value="His_kinase_dom"/>
</dbReference>
<dbReference type="Pfam" id="PF02518">
    <property type="entry name" value="HATPase_c"/>
    <property type="match status" value="1"/>
</dbReference>
<feature type="transmembrane region" description="Helical" evidence="7">
    <location>
        <begin position="216"/>
        <end position="235"/>
    </location>
</feature>
<comment type="catalytic activity">
    <reaction evidence="1">
        <text>ATP + protein L-histidine = ADP + protein N-phospho-L-histidine.</text>
        <dbReference type="EC" id="2.7.13.3"/>
    </reaction>
</comment>
<dbReference type="RefSeq" id="WP_368374752.1">
    <property type="nucleotide sequence ID" value="NZ_JBFRYB010000001.1"/>
</dbReference>
<dbReference type="PANTHER" id="PTHR43047:SF72">
    <property type="entry name" value="OSMOSENSING HISTIDINE PROTEIN KINASE SLN1"/>
    <property type="match status" value="1"/>
</dbReference>
<dbReference type="SUPFAM" id="SSF52172">
    <property type="entry name" value="CheY-like"/>
    <property type="match status" value="1"/>
</dbReference>
<dbReference type="SMART" id="SM00388">
    <property type="entry name" value="HisKA"/>
    <property type="match status" value="1"/>
</dbReference>
<dbReference type="PROSITE" id="PS50109">
    <property type="entry name" value="HIS_KIN"/>
    <property type="match status" value="1"/>
</dbReference>
<dbReference type="InterPro" id="IPR036890">
    <property type="entry name" value="HATPase_C_sf"/>
</dbReference>
<evidence type="ECO:0000259" key="9">
    <source>
        <dbReference type="PROSITE" id="PS50110"/>
    </source>
</evidence>
<dbReference type="SMART" id="SM00387">
    <property type="entry name" value="HATPase_c"/>
    <property type="match status" value="1"/>
</dbReference>
<dbReference type="EMBL" id="JBFRYB010000001">
    <property type="protein sequence ID" value="MEX1664631.1"/>
    <property type="molecule type" value="Genomic_DNA"/>
</dbReference>
<comment type="caution">
    <text evidence="10">The sequence shown here is derived from an EMBL/GenBank/DDBJ whole genome shotgun (WGS) entry which is preliminary data.</text>
</comment>
<accession>A0ABV3TT02</accession>
<dbReference type="InterPro" id="IPR011006">
    <property type="entry name" value="CheY-like_superfamily"/>
</dbReference>
<keyword evidence="7" id="KW-0472">Membrane</keyword>
<keyword evidence="7" id="KW-1133">Transmembrane helix</keyword>
<feature type="transmembrane region" description="Helical" evidence="7">
    <location>
        <begin position="565"/>
        <end position="585"/>
    </location>
</feature>
<dbReference type="InterPro" id="IPR003661">
    <property type="entry name" value="HisK_dim/P_dom"/>
</dbReference>
<dbReference type="InterPro" id="IPR001789">
    <property type="entry name" value="Sig_transdc_resp-reg_receiver"/>
</dbReference>
<dbReference type="CDD" id="cd00082">
    <property type="entry name" value="HisKA"/>
    <property type="match status" value="1"/>
</dbReference>
<name>A0ABV3TT02_9GAMM</name>
<keyword evidence="10" id="KW-0547">Nucleotide-binding</keyword>
<dbReference type="Gene3D" id="3.30.565.10">
    <property type="entry name" value="Histidine kinase-like ATPase, C-terminal domain"/>
    <property type="match status" value="1"/>
</dbReference>
<keyword evidence="5" id="KW-0418">Kinase</keyword>
<feature type="modified residue" description="4-aspartylphosphate" evidence="6">
    <location>
        <position position="966"/>
    </location>
</feature>
<dbReference type="Gene3D" id="1.10.287.130">
    <property type="match status" value="1"/>
</dbReference>
<dbReference type="GO" id="GO:0005524">
    <property type="term" value="F:ATP binding"/>
    <property type="evidence" value="ECO:0007669"/>
    <property type="project" value="UniProtKB-KW"/>
</dbReference>
<evidence type="ECO:0000259" key="8">
    <source>
        <dbReference type="PROSITE" id="PS50109"/>
    </source>
</evidence>
<feature type="transmembrane region" description="Helical" evidence="7">
    <location>
        <begin position="107"/>
        <end position="131"/>
    </location>
</feature>
<dbReference type="Pfam" id="PF00072">
    <property type="entry name" value="Response_reg"/>
    <property type="match status" value="1"/>
</dbReference>
<dbReference type="Gene3D" id="1.10.4160.10">
    <property type="entry name" value="Hydantoin permease"/>
    <property type="match status" value="1"/>
</dbReference>
<feature type="transmembrane region" description="Helical" evidence="7">
    <location>
        <begin position="46"/>
        <end position="67"/>
    </location>
</feature>
<feature type="transmembrane region" description="Helical" evidence="7">
    <location>
        <begin position="454"/>
        <end position="473"/>
    </location>
</feature>
<proteinExistence type="predicted"/>
<dbReference type="Gene3D" id="3.40.50.2300">
    <property type="match status" value="1"/>
</dbReference>
<feature type="transmembrane region" description="Helical" evidence="7">
    <location>
        <begin position="256"/>
        <end position="284"/>
    </location>
</feature>
<dbReference type="SMART" id="SM00448">
    <property type="entry name" value="REC"/>
    <property type="match status" value="1"/>
</dbReference>
<dbReference type="PANTHER" id="PTHR43047">
    <property type="entry name" value="TWO-COMPONENT HISTIDINE PROTEIN KINASE"/>
    <property type="match status" value="1"/>
</dbReference>
<feature type="transmembrane region" description="Helical" evidence="7">
    <location>
        <begin position="597"/>
        <end position="621"/>
    </location>
</feature>
<protein>
    <recommendedName>
        <fullName evidence="2">histidine kinase</fullName>
        <ecNumber evidence="2">2.7.13.3</ecNumber>
    </recommendedName>
</protein>
<feature type="transmembrane region" description="Helical" evidence="7">
    <location>
        <begin position="73"/>
        <end position="95"/>
    </location>
</feature>
<feature type="transmembrane region" description="Helical" evidence="7">
    <location>
        <begin position="179"/>
        <end position="196"/>
    </location>
</feature>
<dbReference type="InterPro" id="IPR036097">
    <property type="entry name" value="HisK_dim/P_sf"/>
</dbReference>
<keyword evidence="7" id="KW-0812">Transmembrane</keyword>
<keyword evidence="10" id="KW-0067">ATP-binding</keyword>
<feature type="transmembrane region" description="Helical" evidence="7">
    <location>
        <begin position="304"/>
        <end position="325"/>
    </location>
</feature>